<dbReference type="KEGG" id="salo:EF888_19550"/>
<comment type="caution">
    <text evidence="1">The sequence shown here is derived from an EMBL/GenBank/DDBJ whole genome shotgun (WGS) entry which is preliminary data.</text>
</comment>
<sequence>METTTWMATKGPKTKRLATERLYKLAFIQSMESARGIAEFARDEVPEAWETLELDLDVEGPKEKVTLYLDRTVVRMFRSMGKGYQARINRILELWLQLKISQKVQSQRDMADYMMRTLEERRREDPTGRLEKHYEWLRAHEAYEEGVRDAKAGKA</sequence>
<protein>
    <submittedName>
        <fullName evidence="1">BrnA antitoxin of type II toxin-antitoxin system</fullName>
    </submittedName>
</protein>
<dbReference type="InterPro" id="IPR025528">
    <property type="entry name" value="BrnA_antitoxin"/>
</dbReference>
<keyword evidence="2" id="KW-1185">Reference proteome</keyword>
<dbReference type="RefSeq" id="WP_109760461.1">
    <property type="nucleotide sequence ID" value="NZ_CP034588.1"/>
</dbReference>
<dbReference type="AlphaFoldDB" id="A0A316G327"/>
<organism evidence="1 2">
    <name type="scientific">Silicimonas algicola</name>
    <dbReference type="NCBI Taxonomy" id="1826607"/>
    <lineage>
        <taxon>Bacteria</taxon>
        <taxon>Pseudomonadati</taxon>
        <taxon>Pseudomonadota</taxon>
        <taxon>Alphaproteobacteria</taxon>
        <taxon>Rhodobacterales</taxon>
        <taxon>Paracoccaceae</taxon>
    </lineage>
</organism>
<name>A0A316G327_9RHOB</name>
<dbReference type="Proteomes" id="UP000245390">
    <property type="component" value="Unassembled WGS sequence"/>
</dbReference>
<proteinExistence type="predicted"/>
<evidence type="ECO:0000313" key="1">
    <source>
        <dbReference type="EMBL" id="PWK55062.1"/>
    </source>
</evidence>
<dbReference type="OrthoDB" id="361944at2"/>
<gene>
    <name evidence="1" type="ORF">C8D95_109150</name>
</gene>
<accession>A0A316G327</accession>
<evidence type="ECO:0000313" key="2">
    <source>
        <dbReference type="Proteomes" id="UP000245390"/>
    </source>
</evidence>
<dbReference type="EMBL" id="QGGV01000009">
    <property type="protein sequence ID" value="PWK55062.1"/>
    <property type="molecule type" value="Genomic_DNA"/>
</dbReference>
<dbReference type="Pfam" id="PF14384">
    <property type="entry name" value="BrnA_antitoxin"/>
    <property type="match status" value="1"/>
</dbReference>
<reference evidence="1 2" key="1">
    <citation type="submission" date="2018-05" db="EMBL/GenBank/DDBJ databases">
        <title>Genomic Encyclopedia of Type Strains, Phase IV (KMG-IV): sequencing the most valuable type-strain genomes for metagenomic binning, comparative biology and taxonomic classification.</title>
        <authorList>
            <person name="Goeker M."/>
        </authorList>
    </citation>
    <scope>NUCLEOTIDE SEQUENCE [LARGE SCALE GENOMIC DNA]</scope>
    <source>
        <strain evidence="1 2">DSM 103371</strain>
    </source>
</reference>